<keyword evidence="8" id="KW-0325">Glycoprotein</keyword>
<evidence type="ECO:0000256" key="6">
    <source>
        <dbReference type="ARBA" id="ARBA00022989"/>
    </source>
</evidence>
<evidence type="ECO:0000256" key="3">
    <source>
        <dbReference type="ARBA" id="ARBA00022448"/>
    </source>
</evidence>
<evidence type="ECO:0000256" key="8">
    <source>
        <dbReference type="ARBA" id="ARBA00023180"/>
    </source>
</evidence>
<evidence type="ECO:0000256" key="7">
    <source>
        <dbReference type="ARBA" id="ARBA00023136"/>
    </source>
</evidence>
<feature type="transmembrane region" description="Helical" evidence="9">
    <location>
        <begin position="358"/>
        <end position="378"/>
    </location>
</feature>
<feature type="transmembrane region" description="Helical" evidence="9">
    <location>
        <begin position="208"/>
        <end position="225"/>
    </location>
</feature>
<feature type="transmembrane region" description="Helical" evidence="9">
    <location>
        <begin position="114"/>
        <end position="136"/>
    </location>
</feature>
<keyword evidence="3 9" id="KW-0813">Transport</keyword>
<dbReference type="AlphaFoldDB" id="A0A9P0CDF8"/>
<dbReference type="InterPro" id="IPR001991">
    <property type="entry name" value="Na-dicarboxylate_symporter"/>
</dbReference>
<dbReference type="EMBL" id="OU963868">
    <property type="protein sequence ID" value="CAH0775330.1"/>
    <property type="molecule type" value="Genomic_DNA"/>
</dbReference>
<dbReference type="SUPFAM" id="SSF118215">
    <property type="entry name" value="Proton glutamate symport protein"/>
    <property type="match status" value="1"/>
</dbReference>
<protein>
    <recommendedName>
        <fullName evidence="9">Amino acid transporter</fullName>
    </recommendedName>
</protein>
<keyword evidence="11" id="KW-1185">Reference proteome</keyword>
<feature type="transmembrane region" description="Helical" evidence="9">
    <location>
        <begin position="41"/>
        <end position="62"/>
    </location>
</feature>
<gene>
    <name evidence="10" type="ORF">BEMITA_LOCUS11560</name>
</gene>
<keyword evidence="4 9" id="KW-0812">Transmembrane</keyword>
<organism evidence="10 11">
    <name type="scientific">Bemisia tabaci</name>
    <name type="common">Sweetpotato whitefly</name>
    <name type="synonym">Aleurodes tabaci</name>
    <dbReference type="NCBI Taxonomy" id="7038"/>
    <lineage>
        <taxon>Eukaryota</taxon>
        <taxon>Metazoa</taxon>
        <taxon>Ecdysozoa</taxon>
        <taxon>Arthropoda</taxon>
        <taxon>Hexapoda</taxon>
        <taxon>Insecta</taxon>
        <taxon>Pterygota</taxon>
        <taxon>Neoptera</taxon>
        <taxon>Paraneoptera</taxon>
        <taxon>Hemiptera</taxon>
        <taxon>Sternorrhyncha</taxon>
        <taxon>Aleyrodoidea</taxon>
        <taxon>Aleyrodidae</taxon>
        <taxon>Aleyrodinae</taxon>
        <taxon>Bemisia</taxon>
    </lineage>
</organism>
<dbReference type="GO" id="GO:0005313">
    <property type="term" value="F:L-glutamate transmembrane transporter activity"/>
    <property type="evidence" value="ECO:0007669"/>
    <property type="project" value="TreeGrafter"/>
</dbReference>
<comment type="similarity">
    <text evidence="2 9">Belongs to the dicarboxylate/amino acid:cation symporter (DAACS) (TC 2.A.23) family.</text>
</comment>
<feature type="transmembrane region" description="Helical" evidence="9">
    <location>
        <begin position="279"/>
        <end position="305"/>
    </location>
</feature>
<dbReference type="InterPro" id="IPR018107">
    <property type="entry name" value="Na-dicarboxylate_symporter_CS"/>
</dbReference>
<comment type="subcellular location">
    <subcellularLocation>
        <location evidence="1 9">Membrane</location>
        <topology evidence="1 9">Multi-pass membrane protein</topology>
    </subcellularLocation>
</comment>
<proteinExistence type="inferred from homology"/>
<dbReference type="PANTHER" id="PTHR11958">
    <property type="entry name" value="SODIUM/DICARBOXYLATE SYMPORTER-RELATED"/>
    <property type="match status" value="1"/>
</dbReference>
<evidence type="ECO:0000313" key="10">
    <source>
        <dbReference type="EMBL" id="CAH0775330.1"/>
    </source>
</evidence>
<keyword evidence="5 9" id="KW-0769">Symport</keyword>
<keyword evidence="7 9" id="KW-0472">Membrane</keyword>
<dbReference type="InterPro" id="IPR036458">
    <property type="entry name" value="Na:dicarbo_symporter_sf"/>
</dbReference>
<dbReference type="InterPro" id="IPR050746">
    <property type="entry name" value="DAACS"/>
</dbReference>
<evidence type="ECO:0000313" key="11">
    <source>
        <dbReference type="Proteomes" id="UP001152759"/>
    </source>
</evidence>
<evidence type="ECO:0000256" key="9">
    <source>
        <dbReference type="RuleBase" id="RU361216"/>
    </source>
</evidence>
<dbReference type="PANTHER" id="PTHR11958:SF111">
    <property type="entry name" value="AMINO ACID TRANSPORTER"/>
    <property type="match status" value="1"/>
</dbReference>
<feature type="transmembrane region" description="Helical" evidence="9">
    <location>
        <begin position="82"/>
        <end position="102"/>
    </location>
</feature>
<evidence type="ECO:0000256" key="2">
    <source>
        <dbReference type="ARBA" id="ARBA00006148"/>
    </source>
</evidence>
<dbReference type="Gene3D" id="1.10.3860.10">
    <property type="entry name" value="Sodium:dicarboxylate symporter"/>
    <property type="match status" value="1"/>
</dbReference>
<name>A0A9P0CDF8_BEMTA</name>
<evidence type="ECO:0000256" key="1">
    <source>
        <dbReference type="ARBA" id="ARBA00004141"/>
    </source>
</evidence>
<dbReference type="PROSITE" id="PS00713">
    <property type="entry name" value="NA_DICARBOXYL_SYMP_1"/>
    <property type="match status" value="1"/>
</dbReference>
<dbReference type="GO" id="GO:0005886">
    <property type="term" value="C:plasma membrane"/>
    <property type="evidence" value="ECO:0007669"/>
    <property type="project" value="TreeGrafter"/>
</dbReference>
<dbReference type="PRINTS" id="PR00173">
    <property type="entry name" value="EDTRNSPORT"/>
</dbReference>
<reference evidence="10" key="1">
    <citation type="submission" date="2021-12" db="EMBL/GenBank/DDBJ databases">
        <authorList>
            <person name="King R."/>
        </authorList>
    </citation>
    <scope>NUCLEOTIDE SEQUENCE</scope>
</reference>
<dbReference type="Pfam" id="PF00375">
    <property type="entry name" value="SDF"/>
    <property type="match status" value="1"/>
</dbReference>
<evidence type="ECO:0000256" key="5">
    <source>
        <dbReference type="ARBA" id="ARBA00022847"/>
    </source>
</evidence>
<dbReference type="GO" id="GO:0015501">
    <property type="term" value="F:glutamate:sodium symporter activity"/>
    <property type="evidence" value="ECO:0007669"/>
    <property type="project" value="TreeGrafter"/>
</dbReference>
<feature type="transmembrane region" description="Helical" evidence="9">
    <location>
        <begin position="390"/>
        <end position="407"/>
    </location>
</feature>
<sequence>MFQGQKMKRVPVDEAMATDIEEGQGTPIKDRILGEAKKQKFLIYTLLGVIIGGILGCSLRSFELERDTITVISYPGEIFLRALKLLILPFVATSLIIGTASLNIQKNGKIAVRTIVYFTVTTFINVAMGIILVLLIHPGDPSRKAQVSKQFDSNQQDVLDGLLDIGRNLFPDNLFAATMESTYTKYTNSTKRIGMIDKKVDTRRGTNMLGIICFCVMFGSVLGTMEGKKRAILDLLNVTYDVLMRILNAVIWFTPLAVGSIICGKIITISDFGLVASQLALFTFTILFGFALYHFVIAQAIYYVLIGESPLKYYLKLGPALLTAFATASKAASLPITYKLMDEKLKMNPKVTRFVLPLGSVNMDGSSFYLVVAVIFIAQMNNIALGVSDYFSLLITATFISMSNASIPSAILVLVVMLCGFINAPTTDVSLLYAIDWFLDRFRTPNNLLGDCYTIAVVQKLSTKELAAADMLELNEGYVNPAMTVITDKTEENGTKNNHVV</sequence>
<dbReference type="Proteomes" id="UP001152759">
    <property type="component" value="Chromosome 7"/>
</dbReference>
<keyword evidence="6 9" id="KW-1133">Transmembrane helix</keyword>
<dbReference type="GO" id="GO:0015175">
    <property type="term" value="F:neutral L-amino acid transmembrane transporter activity"/>
    <property type="evidence" value="ECO:0007669"/>
    <property type="project" value="TreeGrafter"/>
</dbReference>
<evidence type="ECO:0000256" key="4">
    <source>
        <dbReference type="ARBA" id="ARBA00022692"/>
    </source>
</evidence>
<accession>A0A9P0CDF8</accession>
<feature type="transmembrane region" description="Helical" evidence="9">
    <location>
        <begin position="246"/>
        <end position="267"/>
    </location>
</feature>